<evidence type="ECO:0000313" key="5">
    <source>
        <dbReference type="Proteomes" id="UP000095281"/>
    </source>
</evidence>
<dbReference type="Proteomes" id="UP000095281">
    <property type="component" value="Unplaced"/>
</dbReference>
<dbReference type="InterPro" id="IPR041691">
    <property type="entry name" value="Atg6/beclin_CC"/>
</dbReference>
<proteinExistence type="inferred from homology"/>
<comment type="similarity">
    <text evidence="1">Belongs to the beclin family.</text>
</comment>
<dbReference type="GO" id="GO:0000407">
    <property type="term" value="C:phagophore assembly site"/>
    <property type="evidence" value="ECO:0007669"/>
    <property type="project" value="TreeGrafter"/>
</dbReference>
<keyword evidence="2" id="KW-0175">Coiled coil</keyword>
<dbReference type="GO" id="GO:0000423">
    <property type="term" value="P:mitophagy"/>
    <property type="evidence" value="ECO:0007669"/>
    <property type="project" value="TreeGrafter"/>
</dbReference>
<sequence length="445" mass="50847">MAETESAVSSITSTDIKLEGNQSNKINEKIKKQQEKLFSSEDFLSADLKLIVPKVNQSDNNNFNCLLCQCKMELHPTLIDDENFLSDTQSKESQIGRILLENSLGSISTNIYDEFESPCTLSDSVGNCNLLDLISKSSNPLDVPMCKKCATSVASELQKQLEGLEQECIQYKQTLDKLTNKKSNFPFDQNAATRKLEALKTEERDLLDQLNFLEEEERVLSNQLNSKMEERRKINERDEELYRQLRNNHRTLIEQTDEQRALKLQIKNSEEQLKRLCQTNILDLCFHIWVDGEFGTISGFRLGRLRQEQVEWNEINAALGQMAFLLKVISERLGIEFVGYELVPFGSCSFIRSLRKENSDKIEELPLYGSGGWRPFGQPTLDKALIAFMDCFIQERWSKAMKCLLLNMKRVIGILTTIPIIVQQQQQNSPQLSIGALTPRSNVNA</sequence>
<dbReference type="GO" id="GO:0034271">
    <property type="term" value="C:phosphatidylinositol 3-kinase complex, class III, type I"/>
    <property type="evidence" value="ECO:0007669"/>
    <property type="project" value="TreeGrafter"/>
</dbReference>
<feature type="domain" description="Atg6 BARA" evidence="3">
    <location>
        <begin position="276"/>
        <end position="393"/>
    </location>
</feature>
<name>A0A1I8BAH9_MELHA</name>
<dbReference type="Gene3D" id="1.10.418.40">
    <property type="entry name" value="Autophagy protein 6/Beclin 1"/>
    <property type="match status" value="1"/>
</dbReference>
<dbReference type="Pfam" id="PF17675">
    <property type="entry name" value="APG6_N"/>
    <property type="match status" value="1"/>
</dbReference>
<feature type="coiled-coil region" evidence="2">
    <location>
        <begin position="147"/>
        <end position="279"/>
    </location>
</feature>
<dbReference type="GO" id="GO:0030674">
    <property type="term" value="F:protein-macromolecule adaptor activity"/>
    <property type="evidence" value="ECO:0007669"/>
    <property type="project" value="TreeGrafter"/>
</dbReference>
<dbReference type="GO" id="GO:0034272">
    <property type="term" value="C:phosphatidylinositol 3-kinase complex, class III, type II"/>
    <property type="evidence" value="ECO:0007669"/>
    <property type="project" value="TreeGrafter"/>
</dbReference>
<dbReference type="GO" id="GO:0043548">
    <property type="term" value="F:phosphatidylinositol 3-kinase binding"/>
    <property type="evidence" value="ECO:0007669"/>
    <property type="project" value="TreeGrafter"/>
</dbReference>
<evidence type="ECO:0000259" key="3">
    <source>
        <dbReference type="Pfam" id="PF04111"/>
    </source>
</evidence>
<organism evidence="5 6">
    <name type="scientific">Meloidogyne hapla</name>
    <name type="common">Root-knot nematode worm</name>
    <dbReference type="NCBI Taxonomy" id="6305"/>
    <lineage>
        <taxon>Eukaryota</taxon>
        <taxon>Metazoa</taxon>
        <taxon>Ecdysozoa</taxon>
        <taxon>Nematoda</taxon>
        <taxon>Chromadorea</taxon>
        <taxon>Rhabditida</taxon>
        <taxon>Tylenchina</taxon>
        <taxon>Tylenchomorpha</taxon>
        <taxon>Tylenchoidea</taxon>
        <taxon>Meloidogynidae</taxon>
        <taxon>Meloidogyninae</taxon>
        <taxon>Meloidogyne</taxon>
    </lineage>
</organism>
<dbReference type="PANTHER" id="PTHR12768:SF4">
    <property type="entry name" value="BECLIN-1"/>
    <property type="match status" value="1"/>
</dbReference>
<dbReference type="GO" id="GO:0000045">
    <property type="term" value="P:autophagosome assembly"/>
    <property type="evidence" value="ECO:0007669"/>
    <property type="project" value="TreeGrafter"/>
</dbReference>
<dbReference type="InterPro" id="IPR007243">
    <property type="entry name" value="Atg6/Beclin"/>
</dbReference>
<dbReference type="AlphaFoldDB" id="A0A1I8BAH9"/>
<dbReference type="GO" id="GO:0045324">
    <property type="term" value="P:late endosome to vacuole transport"/>
    <property type="evidence" value="ECO:0007669"/>
    <property type="project" value="TreeGrafter"/>
</dbReference>
<keyword evidence="5" id="KW-1185">Reference proteome</keyword>
<accession>A0A1I8BAH9</accession>
<evidence type="ECO:0000256" key="1">
    <source>
        <dbReference type="ARBA" id="ARBA00005965"/>
    </source>
</evidence>
<dbReference type="InterPro" id="IPR040455">
    <property type="entry name" value="Atg6_BARA"/>
</dbReference>
<dbReference type="GO" id="GO:0006995">
    <property type="term" value="P:cellular response to nitrogen starvation"/>
    <property type="evidence" value="ECO:0007669"/>
    <property type="project" value="TreeGrafter"/>
</dbReference>
<evidence type="ECO:0000313" key="6">
    <source>
        <dbReference type="WBParaSite" id="MhA1_Contig1686.frz3.gene5"/>
    </source>
</evidence>
<feature type="domain" description="Atg6/beclin coiled-coil" evidence="4">
    <location>
        <begin position="144"/>
        <end position="273"/>
    </location>
</feature>
<dbReference type="Pfam" id="PF04111">
    <property type="entry name" value="APG6"/>
    <property type="match status" value="1"/>
</dbReference>
<dbReference type="WBParaSite" id="MhA1_Contig1686.frz3.gene5">
    <property type="protein sequence ID" value="MhA1_Contig1686.frz3.gene5"/>
    <property type="gene ID" value="MhA1_Contig1686.frz3.gene5"/>
</dbReference>
<reference evidence="6" key="1">
    <citation type="submission" date="2016-11" db="UniProtKB">
        <authorList>
            <consortium name="WormBaseParasite"/>
        </authorList>
    </citation>
    <scope>IDENTIFICATION</scope>
</reference>
<evidence type="ECO:0000259" key="4">
    <source>
        <dbReference type="Pfam" id="PF17675"/>
    </source>
</evidence>
<protein>
    <submittedName>
        <fullName evidence="6">APG6 domain-containing protein</fullName>
    </submittedName>
</protein>
<dbReference type="InterPro" id="IPR038274">
    <property type="entry name" value="Atg6/Beclin_C_sf"/>
</dbReference>
<evidence type="ECO:0000256" key="2">
    <source>
        <dbReference type="SAM" id="Coils"/>
    </source>
</evidence>
<dbReference type="PANTHER" id="PTHR12768">
    <property type="entry name" value="BECLIN 1"/>
    <property type="match status" value="1"/>
</dbReference>